<keyword evidence="3" id="KW-1185">Reference proteome</keyword>
<evidence type="ECO:0000313" key="3">
    <source>
        <dbReference type="Proteomes" id="UP001230504"/>
    </source>
</evidence>
<accession>A0AAD8V5C1</accession>
<dbReference type="AlphaFoldDB" id="A0AAD8V5C1"/>
<reference evidence="2" key="1">
    <citation type="submission" date="2021-06" db="EMBL/GenBank/DDBJ databases">
        <title>Comparative genomics, transcriptomics and evolutionary studies reveal genomic signatures of adaptation to plant cell wall in hemibiotrophic fungi.</title>
        <authorList>
            <consortium name="DOE Joint Genome Institute"/>
            <person name="Baroncelli R."/>
            <person name="Diaz J.F."/>
            <person name="Benocci T."/>
            <person name="Peng M."/>
            <person name="Battaglia E."/>
            <person name="Haridas S."/>
            <person name="Andreopoulos W."/>
            <person name="Labutti K."/>
            <person name="Pangilinan J."/>
            <person name="Floch G.L."/>
            <person name="Makela M.R."/>
            <person name="Henrissat B."/>
            <person name="Grigoriev I.V."/>
            <person name="Crouch J.A."/>
            <person name="De Vries R.P."/>
            <person name="Sukno S.A."/>
            <person name="Thon M.R."/>
        </authorList>
    </citation>
    <scope>NUCLEOTIDE SEQUENCE</scope>
    <source>
        <strain evidence="2">CBS 125086</strain>
    </source>
</reference>
<proteinExistence type="predicted"/>
<evidence type="ECO:0000256" key="1">
    <source>
        <dbReference type="SAM" id="MobiDB-lite"/>
    </source>
</evidence>
<dbReference type="Proteomes" id="UP001230504">
    <property type="component" value="Unassembled WGS sequence"/>
</dbReference>
<sequence>MNETVLVAANVLYAVTAVEEVRCEGGQDLRTAPTSPSMSSPNNPLGYGFLWSSLGVLFLHYSTLGGFHNSLECSSTQAALRTSQQVLLSSLPQHKLYMEKKDGLAPTKSKTLDPSMLEP</sequence>
<organism evidence="2 3">
    <name type="scientific">Colletotrichum navitas</name>
    <dbReference type="NCBI Taxonomy" id="681940"/>
    <lineage>
        <taxon>Eukaryota</taxon>
        <taxon>Fungi</taxon>
        <taxon>Dikarya</taxon>
        <taxon>Ascomycota</taxon>
        <taxon>Pezizomycotina</taxon>
        <taxon>Sordariomycetes</taxon>
        <taxon>Hypocreomycetidae</taxon>
        <taxon>Glomerellales</taxon>
        <taxon>Glomerellaceae</taxon>
        <taxon>Colletotrichum</taxon>
        <taxon>Colletotrichum graminicola species complex</taxon>
    </lineage>
</organism>
<dbReference type="GeneID" id="85444192"/>
<comment type="caution">
    <text evidence="2">The sequence shown here is derived from an EMBL/GenBank/DDBJ whole genome shotgun (WGS) entry which is preliminary data.</text>
</comment>
<dbReference type="EMBL" id="JAHLJV010000018">
    <property type="protein sequence ID" value="KAK1594857.1"/>
    <property type="molecule type" value="Genomic_DNA"/>
</dbReference>
<name>A0AAD8V5C1_9PEZI</name>
<gene>
    <name evidence="2" type="ORF">LY79DRAFT_578444</name>
</gene>
<evidence type="ECO:0000313" key="2">
    <source>
        <dbReference type="EMBL" id="KAK1594857.1"/>
    </source>
</evidence>
<protein>
    <submittedName>
        <fullName evidence="2">Uncharacterized protein</fullName>
    </submittedName>
</protein>
<dbReference type="RefSeq" id="XP_060415976.1">
    <property type="nucleotide sequence ID" value="XM_060559952.1"/>
</dbReference>
<feature type="region of interest" description="Disordered" evidence="1">
    <location>
        <begin position="99"/>
        <end position="119"/>
    </location>
</feature>